<dbReference type="AlphaFoldDB" id="A0A645A221"/>
<gene>
    <name evidence="1" type="ORF">SDC9_93790</name>
</gene>
<name>A0A645A221_9ZZZZ</name>
<proteinExistence type="predicted"/>
<sequence>MKMRRPKRPLWHMQLHNQLAGRELHTSPEHALKGDCVQAPAAEQGDGGIRKQQGQACFPVDNGSTQIAAQGDSALIGMVCNSSACQGKKRE</sequence>
<reference evidence="1" key="1">
    <citation type="submission" date="2019-08" db="EMBL/GenBank/DDBJ databases">
        <authorList>
            <person name="Kucharzyk K."/>
            <person name="Murdoch R.W."/>
            <person name="Higgins S."/>
            <person name="Loffler F."/>
        </authorList>
    </citation>
    <scope>NUCLEOTIDE SEQUENCE</scope>
</reference>
<comment type="caution">
    <text evidence="1">The sequence shown here is derived from an EMBL/GenBank/DDBJ whole genome shotgun (WGS) entry which is preliminary data.</text>
</comment>
<organism evidence="1">
    <name type="scientific">bioreactor metagenome</name>
    <dbReference type="NCBI Taxonomy" id="1076179"/>
    <lineage>
        <taxon>unclassified sequences</taxon>
        <taxon>metagenomes</taxon>
        <taxon>ecological metagenomes</taxon>
    </lineage>
</organism>
<protein>
    <submittedName>
        <fullName evidence="1">Uncharacterized protein</fullName>
    </submittedName>
</protein>
<dbReference type="EMBL" id="VSSQ01011532">
    <property type="protein sequence ID" value="MPM47082.1"/>
    <property type="molecule type" value="Genomic_DNA"/>
</dbReference>
<accession>A0A645A221</accession>
<evidence type="ECO:0000313" key="1">
    <source>
        <dbReference type="EMBL" id="MPM47082.1"/>
    </source>
</evidence>